<feature type="compositionally biased region" description="Polar residues" evidence="1">
    <location>
        <begin position="54"/>
        <end position="63"/>
    </location>
</feature>
<feature type="compositionally biased region" description="Basic residues" evidence="1">
    <location>
        <begin position="140"/>
        <end position="149"/>
    </location>
</feature>
<dbReference type="Proteomes" id="UP000289886">
    <property type="component" value="Unassembled WGS sequence"/>
</dbReference>
<protein>
    <submittedName>
        <fullName evidence="2">Uncharacterized protein</fullName>
    </submittedName>
</protein>
<keyword evidence="3" id="KW-1185">Reference proteome</keyword>
<evidence type="ECO:0000313" key="2">
    <source>
        <dbReference type="EMBL" id="RXM93170.1"/>
    </source>
</evidence>
<evidence type="ECO:0000313" key="3">
    <source>
        <dbReference type="Proteomes" id="UP000289886"/>
    </source>
</evidence>
<name>A0A444UYF0_ACIRT</name>
<feature type="compositionally biased region" description="Polar residues" evidence="1">
    <location>
        <begin position="15"/>
        <end position="34"/>
    </location>
</feature>
<dbReference type="AlphaFoldDB" id="A0A444UYF0"/>
<gene>
    <name evidence="2" type="ORF">EOD39_19368</name>
</gene>
<organism evidence="2 3">
    <name type="scientific">Acipenser ruthenus</name>
    <name type="common">Sterlet sturgeon</name>
    <dbReference type="NCBI Taxonomy" id="7906"/>
    <lineage>
        <taxon>Eukaryota</taxon>
        <taxon>Metazoa</taxon>
        <taxon>Chordata</taxon>
        <taxon>Craniata</taxon>
        <taxon>Vertebrata</taxon>
        <taxon>Euteleostomi</taxon>
        <taxon>Actinopterygii</taxon>
        <taxon>Chondrostei</taxon>
        <taxon>Acipenseriformes</taxon>
        <taxon>Acipenseridae</taxon>
        <taxon>Acipenser</taxon>
    </lineage>
</organism>
<sequence>MMRNGEVYNGLIYKNKQSSVTDEAESPVNNSVNEPVQLEFSGCSSEVDHAPDAIQQSTSTATQVVDEAESPVNNSEPVQPEFSGCSSEVDHAPDAIHQSTSTATQLSDESLDVLSDYSQFDSDSDQDYVPDSSTSDSTIKRKKQMKRRKWDMDEIKAVERHMMTFIRMCKVPGKTDCLQCLQSEPHALKDRDWKGLDIKIPI</sequence>
<feature type="region of interest" description="Disordered" evidence="1">
    <location>
        <begin position="118"/>
        <end position="149"/>
    </location>
</feature>
<feature type="region of interest" description="Disordered" evidence="1">
    <location>
        <begin position="1"/>
        <end position="91"/>
    </location>
</feature>
<evidence type="ECO:0000256" key="1">
    <source>
        <dbReference type="SAM" id="MobiDB-lite"/>
    </source>
</evidence>
<accession>A0A444UYF0</accession>
<reference evidence="2 3" key="1">
    <citation type="submission" date="2019-01" db="EMBL/GenBank/DDBJ databases">
        <title>Draft Genome and Complete Hox-Cluster Characterization of the Sterlet Sturgeon (Acipenser ruthenus).</title>
        <authorList>
            <person name="Wei Q."/>
        </authorList>
    </citation>
    <scope>NUCLEOTIDE SEQUENCE [LARGE SCALE GENOMIC DNA]</scope>
    <source>
        <strain evidence="2">WHYD16114868_AA</strain>
        <tissue evidence="2">Blood</tissue>
    </source>
</reference>
<dbReference type="EMBL" id="SCEB01005042">
    <property type="protein sequence ID" value="RXM93170.1"/>
    <property type="molecule type" value="Genomic_DNA"/>
</dbReference>
<comment type="caution">
    <text evidence="2">The sequence shown here is derived from an EMBL/GenBank/DDBJ whole genome shotgun (WGS) entry which is preliminary data.</text>
</comment>
<proteinExistence type="predicted"/>